<feature type="domain" description="Transglycosylase SLT" evidence="3">
    <location>
        <begin position="87"/>
        <end position="186"/>
    </location>
</feature>
<proteinExistence type="inferred from homology"/>
<evidence type="ECO:0000313" key="5">
    <source>
        <dbReference type="Proteomes" id="UP000308149"/>
    </source>
</evidence>
<accession>A0A5B7ZP69</accession>
<evidence type="ECO:0000256" key="2">
    <source>
        <dbReference type="SAM" id="SignalP"/>
    </source>
</evidence>
<reference evidence="4 5" key="1">
    <citation type="submission" date="2019-06" db="EMBL/GenBank/DDBJ databases">
        <title>Thermomonas aquatica sp. nov., isolated from an industrial wastewater treatment plant.</title>
        <authorList>
            <person name="Jeon J.H."/>
            <person name="Park D.-S."/>
        </authorList>
    </citation>
    <scope>NUCLEOTIDE SEQUENCE [LARGE SCALE GENOMIC DNA]</scope>
    <source>
        <strain evidence="4 5">SY21</strain>
    </source>
</reference>
<dbReference type="EMBL" id="CP040871">
    <property type="protein sequence ID" value="QDA56405.1"/>
    <property type="molecule type" value="Genomic_DNA"/>
</dbReference>
<dbReference type="InterPro" id="IPR008258">
    <property type="entry name" value="Transglycosylase_SLT_dom_1"/>
</dbReference>
<dbReference type="SUPFAM" id="SSF53955">
    <property type="entry name" value="Lysozyme-like"/>
    <property type="match status" value="1"/>
</dbReference>
<sequence length="217" mass="23796">MKTLAATCLIVLLAAMPAAAGSAARLEASLQAISTGFWDNLADPECGKAPRRWRAHYGDVPKRLRNPRERQLRAEFARVIAALHGAGLPSEFALIPFVESRYRSNARSPGGQVGLWQFTAATARRNGLAVRSGRDERLDADASTRAAVRYLQRLHRMFGGDWRWTAMAYNAGEGAVRAAKRRGGTKGLSSITRHYPDKLHALACLVPRPTDPRRPNG</sequence>
<dbReference type="Gene3D" id="1.10.530.10">
    <property type="match status" value="1"/>
</dbReference>
<feature type="signal peptide" evidence="2">
    <location>
        <begin position="1"/>
        <end position="20"/>
    </location>
</feature>
<comment type="similarity">
    <text evidence="1">Belongs to the transglycosylase Slt family.</text>
</comment>
<feature type="chain" id="PRO_5023110107" evidence="2">
    <location>
        <begin position="21"/>
        <end position="217"/>
    </location>
</feature>
<dbReference type="Proteomes" id="UP000308149">
    <property type="component" value="Chromosome"/>
</dbReference>
<keyword evidence="5" id="KW-1185">Reference proteome</keyword>
<dbReference type="InterPro" id="IPR023346">
    <property type="entry name" value="Lysozyme-like_dom_sf"/>
</dbReference>
<evidence type="ECO:0000259" key="3">
    <source>
        <dbReference type="Pfam" id="PF01464"/>
    </source>
</evidence>
<evidence type="ECO:0000313" key="4">
    <source>
        <dbReference type="EMBL" id="QDA56405.1"/>
    </source>
</evidence>
<evidence type="ECO:0000256" key="1">
    <source>
        <dbReference type="ARBA" id="ARBA00007734"/>
    </source>
</evidence>
<protein>
    <submittedName>
        <fullName evidence="4">Lytic transglycosylase domain-containing protein</fullName>
    </submittedName>
</protein>
<name>A0A5B7ZP69_9GAMM</name>
<dbReference type="PANTHER" id="PTHR37423:SF2">
    <property type="entry name" value="MEMBRANE-BOUND LYTIC MUREIN TRANSGLYCOSYLASE C"/>
    <property type="match status" value="1"/>
</dbReference>
<dbReference type="PANTHER" id="PTHR37423">
    <property type="entry name" value="SOLUBLE LYTIC MUREIN TRANSGLYCOSYLASE-RELATED"/>
    <property type="match status" value="1"/>
</dbReference>
<dbReference type="Pfam" id="PF01464">
    <property type="entry name" value="SLT"/>
    <property type="match status" value="1"/>
</dbReference>
<gene>
    <name evidence="4" type="ORF">FHQ07_03285</name>
</gene>
<dbReference type="KEGG" id="thes:FHQ07_03285"/>
<dbReference type="RefSeq" id="WP_139715333.1">
    <property type="nucleotide sequence ID" value="NZ_CP040871.1"/>
</dbReference>
<dbReference type="OrthoDB" id="9815002at2"/>
<organism evidence="4 5">
    <name type="scientific">Thermomonas aquatica</name>
    <dbReference type="NCBI Taxonomy" id="2202149"/>
    <lineage>
        <taxon>Bacteria</taxon>
        <taxon>Pseudomonadati</taxon>
        <taxon>Pseudomonadota</taxon>
        <taxon>Gammaproteobacteria</taxon>
        <taxon>Lysobacterales</taxon>
        <taxon>Lysobacteraceae</taxon>
        <taxon>Thermomonas</taxon>
    </lineage>
</organism>
<dbReference type="CDD" id="cd16894">
    <property type="entry name" value="MltD-like"/>
    <property type="match status" value="1"/>
</dbReference>
<dbReference type="AlphaFoldDB" id="A0A5B7ZP69"/>
<keyword evidence="2" id="KW-0732">Signal</keyword>